<reference evidence="1" key="1">
    <citation type="submission" date="2020-05" db="EMBL/GenBank/DDBJ databases">
        <title>Large-scale comparative analyses of tick genomes elucidate their genetic diversity and vector capacities.</title>
        <authorList>
            <person name="Jia N."/>
            <person name="Wang J."/>
            <person name="Shi W."/>
            <person name="Du L."/>
            <person name="Sun Y."/>
            <person name="Zhan W."/>
            <person name="Jiang J."/>
            <person name="Wang Q."/>
            <person name="Zhang B."/>
            <person name="Ji P."/>
            <person name="Sakyi L.B."/>
            <person name="Cui X."/>
            <person name="Yuan T."/>
            <person name="Jiang B."/>
            <person name="Yang W."/>
            <person name="Lam T.T.-Y."/>
            <person name="Chang Q."/>
            <person name="Ding S."/>
            <person name="Wang X."/>
            <person name="Zhu J."/>
            <person name="Ruan X."/>
            <person name="Zhao L."/>
            <person name="Wei J."/>
            <person name="Que T."/>
            <person name="Du C."/>
            <person name="Cheng J."/>
            <person name="Dai P."/>
            <person name="Han X."/>
            <person name="Huang E."/>
            <person name="Gao Y."/>
            <person name="Liu J."/>
            <person name="Shao H."/>
            <person name="Ye R."/>
            <person name="Li L."/>
            <person name="Wei W."/>
            <person name="Wang X."/>
            <person name="Wang C."/>
            <person name="Yang T."/>
            <person name="Huo Q."/>
            <person name="Li W."/>
            <person name="Guo W."/>
            <person name="Chen H."/>
            <person name="Zhou L."/>
            <person name="Ni X."/>
            <person name="Tian J."/>
            <person name="Zhou Y."/>
            <person name="Sheng Y."/>
            <person name="Liu T."/>
            <person name="Pan Y."/>
            <person name="Xia L."/>
            <person name="Li J."/>
            <person name="Zhao F."/>
            <person name="Cao W."/>
        </authorList>
    </citation>
    <scope>NUCLEOTIDE SEQUENCE</scope>
    <source>
        <strain evidence="1">Dsil-2018</strain>
    </source>
</reference>
<gene>
    <name evidence="1" type="ORF">HPB49_021749</name>
</gene>
<proteinExistence type="predicted"/>
<comment type="caution">
    <text evidence="1">The sequence shown here is derived from an EMBL/GenBank/DDBJ whole genome shotgun (WGS) entry which is preliminary data.</text>
</comment>
<evidence type="ECO:0000313" key="1">
    <source>
        <dbReference type="EMBL" id="KAH7938215.1"/>
    </source>
</evidence>
<sequence>MRKKTRKKKLAAAVASRCQEKERASPARRAAAAAAARQPRSCLEHGGRHLRLLVLSGARPRQWSAALRQSPLQQPRRRAGDHVAKGASQRFQLLAARRRANPARPPLIAGNGCHVYIRCRTTAQASPKSRPRHRCRCSQCCHDGSRENHKRLVGAARSFDDLEPHQQYPHCRNAGRRRPKSASRGRYGSSHRFATADDYRSASVSPPPSSAGDKLCQSHPSSTQFKVVLDVRQFNPEDLTVKTCGKHAVIQAVRTEDRGRKGIIVKEFTRRYLLPDGADSDRVSCSLTEDGFLTVDVPMKDPPLIENERVVPITVIHGTSGAGGGIGQQGGQSLPSGPQPCQEYKKNQSYRRPSRLSLHSNDDIG</sequence>
<evidence type="ECO:0000313" key="2">
    <source>
        <dbReference type="Proteomes" id="UP000821865"/>
    </source>
</evidence>
<dbReference type="Proteomes" id="UP000821865">
    <property type="component" value="Chromosome 8"/>
</dbReference>
<dbReference type="EMBL" id="CM023477">
    <property type="protein sequence ID" value="KAH7938215.1"/>
    <property type="molecule type" value="Genomic_DNA"/>
</dbReference>
<organism evidence="1 2">
    <name type="scientific">Dermacentor silvarum</name>
    <name type="common">Tick</name>
    <dbReference type="NCBI Taxonomy" id="543639"/>
    <lineage>
        <taxon>Eukaryota</taxon>
        <taxon>Metazoa</taxon>
        <taxon>Ecdysozoa</taxon>
        <taxon>Arthropoda</taxon>
        <taxon>Chelicerata</taxon>
        <taxon>Arachnida</taxon>
        <taxon>Acari</taxon>
        <taxon>Parasitiformes</taxon>
        <taxon>Ixodida</taxon>
        <taxon>Ixodoidea</taxon>
        <taxon>Ixodidae</taxon>
        <taxon>Rhipicephalinae</taxon>
        <taxon>Dermacentor</taxon>
    </lineage>
</organism>
<name>A0ACB8CBH1_DERSI</name>
<accession>A0ACB8CBH1</accession>
<protein>
    <submittedName>
        <fullName evidence="1">Uncharacterized protein</fullName>
    </submittedName>
</protein>
<keyword evidence="2" id="KW-1185">Reference proteome</keyword>